<keyword evidence="2" id="KW-1133">Transmembrane helix</keyword>
<evidence type="ECO:0000313" key="4">
    <source>
        <dbReference type="Proteomes" id="UP001642464"/>
    </source>
</evidence>
<accession>A0ABP0LJ88</accession>
<feature type="compositionally biased region" description="Low complexity" evidence="1">
    <location>
        <begin position="10"/>
        <end position="23"/>
    </location>
</feature>
<feature type="transmembrane region" description="Helical" evidence="2">
    <location>
        <begin position="381"/>
        <end position="404"/>
    </location>
</feature>
<keyword evidence="2" id="KW-0812">Transmembrane</keyword>
<keyword evidence="4" id="KW-1185">Reference proteome</keyword>
<feature type="transmembrane region" description="Helical" evidence="2">
    <location>
        <begin position="324"/>
        <end position="345"/>
    </location>
</feature>
<feature type="region of interest" description="Disordered" evidence="1">
    <location>
        <begin position="1"/>
        <end position="88"/>
    </location>
</feature>
<feature type="non-terminal residue" evidence="3">
    <location>
        <position position="712"/>
    </location>
</feature>
<feature type="region of interest" description="Disordered" evidence="1">
    <location>
        <begin position="159"/>
        <end position="190"/>
    </location>
</feature>
<evidence type="ECO:0000256" key="1">
    <source>
        <dbReference type="SAM" id="MobiDB-lite"/>
    </source>
</evidence>
<dbReference type="EMBL" id="CAXAMM010016660">
    <property type="protein sequence ID" value="CAK9039267.1"/>
    <property type="molecule type" value="Genomic_DNA"/>
</dbReference>
<gene>
    <name evidence="3" type="ORF">SCF082_LOCUS22967</name>
</gene>
<feature type="transmembrane region" description="Helical" evidence="2">
    <location>
        <begin position="291"/>
        <end position="312"/>
    </location>
</feature>
<feature type="transmembrane region" description="Helical" evidence="2">
    <location>
        <begin position="471"/>
        <end position="490"/>
    </location>
</feature>
<feature type="transmembrane region" description="Helical" evidence="2">
    <location>
        <begin position="411"/>
        <end position="432"/>
    </location>
</feature>
<proteinExistence type="predicted"/>
<feature type="transmembrane region" description="Helical" evidence="2">
    <location>
        <begin position="528"/>
        <end position="549"/>
    </location>
</feature>
<protein>
    <submittedName>
        <fullName evidence="3">Uncharacterized protein</fullName>
    </submittedName>
</protein>
<name>A0ABP0LJ88_9DINO</name>
<comment type="caution">
    <text evidence="3">The sequence shown here is derived from an EMBL/GenBank/DDBJ whole genome shotgun (WGS) entry which is preliminary data.</text>
</comment>
<feature type="compositionally biased region" description="Basic and acidic residues" evidence="1">
    <location>
        <begin position="24"/>
        <end position="35"/>
    </location>
</feature>
<dbReference type="Proteomes" id="UP001642464">
    <property type="component" value="Unassembled WGS sequence"/>
</dbReference>
<sequence length="712" mass="78630">MLALADDVCSTGSSGTTSSGGSAEARRRTERARDDDDHDAGQAAGRGRTTQSSDEAAGRGATRRRQGEDDAEDTRGQDRERFHDVVEDAGRSRAAKDLLGLDASGGFPSASMLGYRTEMLAPQEDRRKRTKQRVGARKISLRRCDVMVLDPDSLMDLRAASRHGRREDDEEDEDADEERTHAPLGDAGDERALALEVSRGPIRAEQQGFGGQPSVVVLEEDGVEMVVLDQAWQVRERNRTEGNEDDWFRRLKDREERMISDLISVVAPGMMEPNSPERVTLWQDVVHSGLLMLRLVPVFIGASFFSACISLISKHADTKVSIDVRATVVCLILAMFFLCGLYFFAVPTSASEDHVDASRVTEEGFQQAGHKPVVLSVARQLTATAALMLIPGALLSMVGLLPALSRPARLAVYYVASFLGLRTALAITYWPARVPSRVLNLEAAVIPLVWLFVIVVMYVSLNPNIEPWAEILVSGVIYPLIVASAGRVLFADLLVFLTVTSFDSVLGPAQMVFYGASVKQLMHFGGQLLLIQVSGMATFVVSVVLANLVELSSVFINYKLQQGSTRRWLFAKLEGLSHALWHRRTRPRDAHAQERRFVRSWLGMFSDHPMEKLAVCFVAEEAADKVNAMVAGVAGLMISLVNQGCDDYFELGLRIVILASFEFLEDLAKKRLVQHYLNIAVSKIFVQHTLRIAVAFMVTPPCVVSWYLAVFY</sequence>
<organism evidence="3 4">
    <name type="scientific">Durusdinium trenchii</name>
    <dbReference type="NCBI Taxonomy" id="1381693"/>
    <lineage>
        <taxon>Eukaryota</taxon>
        <taxon>Sar</taxon>
        <taxon>Alveolata</taxon>
        <taxon>Dinophyceae</taxon>
        <taxon>Suessiales</taxon>
        <taxon>Symbiodiniaceae</taxon>
        <taxon>Durusdinium</taxon>
    </lineage>
</organism>
<keyword evidence="2" id="KW-0472">Membrane</keyword>
<evidence type="ECO:0000256" key="2">
    <source>
        <dbReference type="SAM" id="Phobius"/>
    </source>
</evidence>
<feature type="transmembrane region" description="Helical" evidence="2">
    <location>
        <begin position="438"/>
        <end position="459"/>
    </location>
</feature>
<feature type="compositionally biased region" description="Acidic residues" evidence="1">
    <location>
        <begin position="168"/>
        <end position="177"/>
    </location>
</feature>
<evidence type="ECO:0000313" key="3">
    <source>
        <dbReference type="EMBL" id="CAK9039267.1"/>
    </source>
</evidence>
<feature type="transmembrane region" description="Helical" evidence="2">
    <location>
        <begin position="689"/>
        <end position="709"/>
    </location>
</feature>
<feature type="compositionally biased region" description="Basic and acidic residues" evidence="1">
    <location>
        <begin position="65"/>
        <end position="88"/>
    </location>
</feature>
<reference evidence="3 4" key="1">
    <citation type="submission" date="2024-02" db="EMBL/GenBank/DDBJ databases">
        <authorList>
            <person name="Chen Y."/>
            <person name="Shah S."/>
            <person name="Dougan E. K."/>
            <person name="Thang M."/>
            <person name="Chan C."/>
        </authorList>
    </citation>
    <scope>NUCLEOTIDE SEQUENCE [LARGE SCALE GENOMIC DNA]</scope>
</reference>